<dbReference type="EMBL" id="FRAA01000008">
    <property type="protein sequence ID" value="SHK75600.1"/>
    <property type="molecule type" value="Genomic_DNA"/>
</dbReference>
<name>A0A1M6V2D2_REIAG</name>
<accession>A0A1M6V2D2</accession>
<protein>
    <recommendedName>
        <fullName evidence="3">DUF4861 domain-containing protein</fullName>
    </recommendedName>
</protein>
<organism evidence="1 2">
    <name type="scientific">Reichenbachiella agariperforans</name>
    <dbReference type="NCBI Taxonomy" id="156994"/>
    <lineage>
        <taxon>Bacteria</taxon>
        <taxon>Pseudomonadati</taxon>
        <taxon>Bacteroidota</taxon>
        <taxon>Cytophagia</taxon>
        <taxon>Cytophagales</taxon>
        <taxon>Reichenbachiellaceae</taxon>
        <taxon>Reichenbachiella</taxon>
    </lineage>
</organism>
<dbReference type="Proteomes" id="UP000184474">
    <property type="component" value="Unassembled WGS sequence"/>
</dbReference>
<keyword evidence="2" id="KW-1185">Reference proteome</keyword>
<dbReference type="Pfam" id="PF16153">
    <property type="entry name" value="DUF4861"/>
    <property type="match status" value="1"/>
</dbReference>
<dbReference type="STRING" id="156994.SAMN04488028_10892"/>
<reference evidence="2" key="1">
    <citation type="submission" date="2016-11" db="EMBL/GenBank/DDBJ databases">
        <authorList>
            <person name="Varghese N."/>
            <person name="Submissions S."/>
        </authorList>
    </citation>
    <scope>NUCLEOTIDE SEQUENCE [LARGE SCALE GENOMIC DNA]</scope>
    <source>
        <strain evidence="2">DSM 26134</strain>
    </source>
</reference>
<dbReference type="AlphaFoldDB" id="A0A1M6V2D2"/>
<dbReference type="InterPro" id="IPR032342">
    <property type="entry name" value="DUF4861"/>
</dbReference>
<evidence type="ECO:0008006" key="3">
    <source>
        <dbReference type="Google" id="ProtNLM"/>
    </source>
</evidence>
<proteinExistence type="predicted"/>
<sequence>MLVLACGVAIVYGCASKGATNEEANTLVLTNPLDVSREEVVTLTLSIDQQAKMAKMKPGMYQTADTWVEALDQDENGTVDQLAVRAQLAPKQTVSIDLNKDLISGTDLPKKTQAELSIGTGGTWNGRKYDDKTGFERVQQLRVPDAHTDHSYFIRYEGPGWENEQLGYRFYLDWRNAIDIFGKKVDTLVLQTVGQDGFDSYHEPSPWGMDILKAGKSLGVGSIGQYIGGAVEHFKQTDSVTCEITTDGYLGSQIDTRYYGWTTSASTTDLSSTLRIETGDRAVEHQIQLSKAVEGFCTGLVKHPKAEKMESLVGTNGWAYIATYGEQSLAGDNLGLAIIYHVKDVDYVKVSDYDHLVVFKPTTKKFSYYLLGAWEQEQNGIKTKEAFSTYLKEKIERLKEPVTVQLAF</sequence>
<gene>
    <name evidence="1" type="ORF">SAMN04488028_10892</name>
</gene>
<evidence type="ECO:0000313" key="2">
    <source>
        <dbReference type="Proteomes" id="UP000184474"/>
    </source>
</evidence>
<evidence type="ECO:0000313" key="1">
    <source>
        <dbReference type="EMBL" id="SHK75600.1"/>
    </source>
</evidence>